<dbReference type="GO" id="GO:0042866">
    <property type="term" value="P:pyruvate biosynthetic process"/>
    <property type="evidence" value="ECO:0007669"/>
    <property type="project" value="UniProtKB-UniRule"/>
</dbReference>
<comment type="catalytic activity">
    <reaction evidence="4">
        <text>chorismate = 4-hydroxybenzoate + pyruvate</text>
        <dbReference type="Rhea" id="RHEA:16505"/>
        <dbReference type="ChEBI" id="CHEBI:15361"/>
        <dbReference type="ChEBI" id="CHEBI:17879"/>
        <dbReference type="ChEBI" id="CHEBI:29748"/>
        <dbReference type="EC" id="4.1.3.40"/>
    </reaction>
</comment>
<dbReference type="Pfam" id="PF04345">
    <property type="entry name" value="Chor_lyase"/>
    <property type="match status" value="1"/>
</dbReference>
<dbReference type="PANTHER" id="PTHR38683">
    <property type="entry name" value="CHORISMATE PYRUVATE-LYASE"/>
    <property type="match status" value="1"/>
</dbReference>
<evidence type="ECO:0000256" key="3">
    <source>
        <dbReference type="ARBA" id="ARBA00023239"/>
    </source>
</evidence>
<comment type="similarity">
    <text evidence="4">Belongs to the UbiC family.</text>
</comment>
<dbReference type="EC" id="4.1.3.40" evidence="4"/>
<feature type="binding site" evidence="4">
    <location>
        <position position="153"/>
    </location>
    <ligand>
        <name>substrate</name>
    </ligand>
</feature>
<organism evidence="5 6">
    <name type="scientific">Methylococcus geothermalis</name>
    <dbReference type="NCBI Taxonomy" id="2681310"/>
    <lineage>
        <taxon>Bacteria</taxon>
        <taxon>Pseudomonadati</taxon>
        <taxon>Pseudomonadota</taxon>
        <taxon>Gammaproteobacteria</taxon>
        <taxon>Methylococcales</taxon>
        <taxon>Methylococcaceae</taxon>
        <taxon>Methylococcus</taxon>
    </lineage>
</organism>
<dbReference type="KEGG" id="metu:GNH96_08985"/>
<dbReference type="RefSeq" id="WP_169603369.1">
    <property type="nucleotide sequence ID" value="NZ_CP046565.1"/>
</dbReference>
<dbReference type="AlphaFoldDB" id="A0A858Q8F9"/>
<feature type="binding site" evidence="4">
    <location>
        <position position="58"/>
    </location>
    <ligand>
        <name>substrate</name>
    </ligand>
</feature>
<reference evidence="6" key="1">
    <citation type="submission" date="2019-12" db="EMBL/GenBank/DDBJ databases">
        <authorList>
            <person name="Awala S.I."/>
            <person name="Rhee S.K."/>
        </authorList>
    </citation>
    <scope>NUCLEOTIDE SEQUENCE [LARGE SCALE GENOMIC DNA]</scope>
    <source>
        <strain evidence="6">IM1</strain>
    </source>
</reference>
<dbReference type="UniPathway" id="UPA00232"/>
<dbReference type="GO" id="GO:0006744">
    <property type="term" value="P:ubiquinone biosynthetic process"/>
    <property type="evidence" value="ECO:0007669"/>
    <property type="project" value="UniProtKB-UniRule"/>
</dbReference>
<evidence type="ECO:0000313" key="6">
    <source>
        <dbReference type="Proteomes" id="UP000503004"/>
    </source>
</evidence>
<evidence type="ECO:0000256" key="2">
    <source>
        <dbReference type="ARBA" id="ARBA00022688"/>
    </source>
</evidence>
<dbReference type="SUPFAM" id="SSF64288">
    <property type="entry name" value="Chorismate lyase-like"/>
    <property type="match status" value="1"/>
</dbReference>
<gene>
    <name evidence="4" type="primary">ubiC</name>
    <name evidence="5" type="ORF">GNH96_08985</name>
</gene>
<evidence type="ECO:0000256" key="1">
    <source>
        <dbReference type="ARBA" id="ARBA00022490"/>
    </source>
</evidence>
<dbReference type="GO" id="GO:0008813">
    <property type="term" value="F:chorismate lyase activity"/>
    <property type="evidence" value="ECO:0007669"/>
    <property type="project" value="UniProtKB-UniRule"/>
</dbReference>
<dbReference type="GO" id="GO:0005829">
    <property type="term" value="C:cytosol"/>
    <property type="evidence" value="ECO:0007669"/>
    <property type="project" value="TreeGrafter"/>
</dbReference>
<comment type="subcellular location">
    <subcellularLocation>
        <location evidence="4">Cytoplasm</location>
    </subcellularLocation>
</comment>
<evidence type="ECO:0000313" key="5">
    <source>
        <dbReference type="EMBL" id="QJD30091.1"/>
    </source>
</evidence>
<dbReference type="EMBL" id="CP046565">
    <property type="protein sequence ID" value="QJD30091.1"/>
    <property type="molecule type" value="Genomic_DNA"/>
</dbReference>
<keyword evidence="4" id="KW-0670">Pyruvate</keyword>
<name>A0A858Q8F9_9GAMM</name>
<dbReference type="PANTHER" id="PTHR38683:SF1">
    <property type="entry name" value="CHORISMATE PYRUVATE-LYASE"/>
    <property type="match status" value="1"/>
</dbReference>
<comment type="caution">
    <text evidence="4">Lacks conserved residue(s) required for the propagation of feature annotation.</text>
</comment>
<comment type="function">
    <text evidence="4">Removes the pyruvyl group from chorismate, with concomitant aromatization of the ring, to provide 4-hydroxybenzoate (4HB) for the ubiquinone pathway.</text>
</comment>
<protein>
    <recommendedName>
        <fullName evidence="4">Probable chorismate pyruvate-lyase</fullName>
        <shortName evidence="4">CL</shortName>
        <shortName evidence="4">CPL</shortName>
        <ecNumber evidence="4">4.1.3.40</ecNumber>
    </recommendedName>
</protein>
<evidence type="ECO:0000256" key="4">
    <source>
        <dbReference type="HAMAP-Rule" id="MF_01632"/>
    </source>
</evidence>
<keyword evidence="1 4" id="KW-0963">Cytoplasm</keyword>
<sequence length="166" mass="18419">MPRPTSSWVFESGSLTRRLKAACGADFNVRVIRQGFAHPFPDEALLLKLRSGRRALVREVELRSGECPLVLARSVLPVQTLKGAGRRLAHLGNRPLGEILFASRRPRRHGFEAARVETRHWHPEVRAGLGLATPVWGRRSVYSIAGRPLLVAEFFLPAVLSVTESA</sequence>
<accession>A0A858Q8F9</accession>
<dbReference type="HAMAP" id="MF_01632">
    <property type="entry name" value="UbiC"/>
    <property type="match status" value="1"/>
</dbReference>
<feature type="binding site" evidence="4">
    <location>
        <position position="96"/>
    </location>
    <ligand>
        <name>substrate</name>
    </ligand>
</feature>
<proteinExistence type="inferred from homology"/>
<keyword evidence="6" id="KW-1185">Reference proteome</keyword>
<keyword evidence="3 4" id="KW-0456">Lyase</keyword>
<dbReference type="InterPro" id="IPR028978">
    <property type="entry name" value="Chorismate_lyase_/UTRA_dom_sf"/>
</dbReference>
<dbReference type="InterPro" id="IPR007440">
    <property type="entry name" value="Chorismate--pyruvate_lyase"/>
</dbReference>
<keyword evidence="2 4" id="KW-0831">Ubiquinone biosynthesis</keyword>
<dbReference type="Gene3D" id="3.40.1410.10">
    <property type="entry name" value="Chorismate lyase-like"/>
    <property type="match status" value="1"/>
</dbReference>
<comment type="pathway">
    <text evidence="4">Cofactor biosynthesis; ubiquinone biosynthesis.</text>
</comment>
<dbReference type="Proteomes" id="UP000503004">
    <property type="component" value="Chromosome"/>
</dbReference>